<organism evidence="2 3">
    <name type="scientific">Caulobacter mirabilis</name>
    <dbReference type="NCBI Taxonomy" id="69666"/>
    <lineage>
        <taxon>Bacteria</taxon>
        <taxon>Pseudomonadati</taxon>
        <taxon>Pseudomonadota</taxon>
        <taxon>Alphaproteobacteria</taxon>
        <taxon>Caulobacterales</taxon>
        <taxon>Caulobacteraceae</taxon>
        <taxon>Caulobacter</taxon>
    </lineage>
</organism>
<dbReference type="AlphaFoldDB" id="A0A2D2B2B1"/>
<dbReference type="EMBL" id="CP024201">
    <property type="protein sequence ID" value="ATQ44403.1"/>
    <property type="molecule type" value="Genomic_DNA"/>
</dbReference>
<evidence type="ECO:0000313" key="3">
    <source>
        <dbReference type="Proteomes" id="UP000228945"/>
    </source>
</evidence>
<protein>
    <submittedName>
        <fullName evidence="2">Uncharacterized protein</fullName>
    </submittedName>
</protein>
<evidence type="ECO:0000256" key="1">
    <source>
        <dbReference type="SAM" id="MobiDB-lite"/>
    </source>
</evidence>
<accession>A0A2D2B2B1</accession>
<keyword evidence="3" id="KW-1185">Reference proteome</keyword>
<dbReference type="RefSeq" id="WP_099623651.1">
    <property type="nucleotide sequence ID" value="NZ_CP024201.1"/>
</dbReference>
<dbReference type="Proteomes" id="UP000228945">
    <property type="component" value="Chromosome"/>
</dbReference>
<proteinExistence type="predicted"/>
<name>A0A2D2B2B1_9CAUL</name>
<feature type="compositionally biased region" description="Basic and acidic residues" evidence="1">
    <location>
        <begin position="70"/>
        <end position="84"/>
    </location>
</feature>
<feature type="region of interest" description="Disordered" evidence="1">
    <location>
        <begin position="68"/>
        <end position="87"/>
    </location>
</feature>
<sequence length="569" mass="61311">MGGRVHYELFVRRRPGSGWTLDIATEDRARVIEAAEDALAEGRVAAVRVTKEILNEETMEFSSVTILERGAPDRSKPRKERDDSEPLCVSPGDLYTCHARERIGRLLDGWLTRQKATPFELLHRPDLVQKLEAEGVELQHAIQKIAVPEAQARGIGVHEIMRSFQRLAERAIERLLKDARKGNLPDIDKEGFAKAAERLVKEPERSYLLGAGVAASIAPARGWGDKVGLLLDLADSAPLNPEARDVALAVIEQPLTEILGSRAGMMDLLGVELDLGGQLAAMTRLAGADSVEALIGIEASVARVMPALEPPAARLANWLAGPHFEACRSAIAQRVLRELTGPRRLKPGEAEAEIELLRGLAMALTAAGGRVLSMEDIHHAFTERSKALVTGDFVDALLGMNRSSREEIEILIKLAENVTGGANKRQAARWLNANVSSLRFEKEQRYGPDSPVAKLVALAALQKSVLRAGLAPEDADPIRGKIGEVAGMVEADGKLVAALAKASAPAVHRLNLLLRMAVGETAPLGPAADRARSEALKLVKAPGIREELTRSPEALAQMRGLMQTAGLAA</sequence>
<gene>
    <name evidence="2" type="ORF">CSW64_19445</name>
</gene>
<evidence type="ECO:0000313" key="2">
    <source>
        <dbReference type="EMBL" id="ATQ44403.1"/>
    </source>
</evidence>
<dbReference type="OrthoDB" id="8481837at2"/>
<dbReference type="KEGG" id="cmb:CSW64_19445"/>
<reference evidence="2 3" key="1">
    <citation type="submission" date="2017-10" db="EMBL/GenBank/DDBJ databases">
        <title>Genome sequence of Caulobacter mirabilis FWC38.</title>
        <authorList>
            <person name="Fiebig A."/>
            <person name="Crosson S."/>
        </authorList>
    </citation>
    <scope>NUCLEOTIDE SEQUENCE [LARGE SCALE GENOMIC DNA]</scope>
    <source>
        <strain evidence="2 3">FWC 38</strain>
    </source>
</reference>